<dbReference type="AlphaFoldDB" id="A0A0G4I6E4"/>
<reference evidence="2" key="1">
    <citation type="submission" date="2014-11" db="EMBL/GenBank/DDBJ databases">
        <authorList>
            <person name="Otto D Thomas"/>
            <person name="Naeem Raeece"/>
        </authorList>
    </citation>
    <scope>NUCLEOTIDE SEQUENCE</scope>
</reference>
<dbReference type="EMBL" id="CDMZ01005305">
    <property type="protein sequence ID" value="CEM52612.1"/>
    <property type="molecule type" value="Genomic_DNA"/>
</dbReference>
<accession>A0A0G4I6E4</accession>
<feature type="region of interest" description="Disordered" evidence="1">
    <location>
        <begin position="271"/>
        <end position="389"/>
    </location>
</feature>
<feature type="non-terminal residue" evidence="2">
    <location>
        <position position="1"/>
    </location>
</feature>
<organism evidence="2">
    <name type="scientific">Chromera velia CCMP2878</name>
    <dbReference type="NCBI Taxonomy" id="1169474"/>
    <lineage>
        <taxon>Eukaryota</taxon>
        <taxon>Sar</taxon>
        <taxon>Alveolata</taxon>
        <taxon>Colpodellida</taxon>
        <taxon>Chromeraceae</taxon>
        <taxon>Chromera</taxon>
    </lineage>
</organism>
<feature type="compositionally biased region" description="Basic and acidic residues" evidence="1">
    <location>
        <begin position="376"/>
        <end position="389"/>
    </location>
</feature>
<feature type="non-terminal residue" evidence="2">
    <location>
        <position position="389"/>
    </location>
</feature>
<feature type="compositionally biased region" description="Basic and acidic residues" evidence="1">
    <location>
        <begin position="344"/>
        <end position="361"/>
    </location>
</feature>
<evidence type="ECO:0000313" key="2">
    <source>
        <dbReference type="EMBL" id="CEM52612.1"/>
    </source>
</evidence>
<protein>
    <submittedName>
        <fullName evidence="2">Uncharacterized protein</fullName>
    </submittedName>
</protein>
<name>A0A0G4I6E4_9ALVE</name>
<gene>
    <name evidence="2" type="ORF">Cvel_36344</name>
</gene>
<sequence length="389" mass="41215">VQLQPLPSLSRRSVCCGHEDSGRTFRRLWEPAQPPFPCHSYRQHSPFPCHRYSYSPFPPSPGVRFLAVTRILAALSGICGSQHSPPPPATGTATAPSLPLQAFGLLRSRGFWPHFPAFVGASTAPLPLPQLQLQPLPLPQLQLQPLPSLSRRSVCCGPLPQLQLQPLPLPQVQLQPLPSLSRRSVCCGHEDSGRTFRRLWEPAQPPSLCHSYSYSPFPPSPGVRFVAVTRILAALSGVCGSQHSSPPPFSSLGSPVSTLLFVCVSVSVSVDGTNEGRGPSKGRGRTPQENGGPGSDAESLRGPDGVSCREETAGTGRGGETQAGSPQEVRRGRQAGGDVTRAPPSDDREAQGAGRDDRGRTETTAPAGEGGGTQRAPEKGRGGGEEKEV</sequence>
<evidence type="ECO:0000256" key="1">
    <source>
        <dbReference type="SAM" id="MobiDB-lite"/>
    </source>
</evidence>
<proteinExistence type="predicted"/>